<gene>
    <name evidence="1" type="ORF">Elusimicrob1349_2060</name>
</gene>
<dbReference type="Pfam" id="PF07963">
    <property type="entry name" value="N_methyl"/>
    <property type="match status" value="1"/>
</dbReference>
<evidence type="ECO:0000313" key="1">
    <source>
        <dbReference type="EMBL" id="QGT50736.1"/>
    </source>
</evidence>
<organism evidence="1">
    <name type="scientific">uncultured Elusimicrobia bacterium</name>
    <dbReference type="NCBI Taxonomy" id="699876"/>
    <lineage>
        <taxon>Bacteria</taxon>
        <taxon>Pseudomonadati</taxon>
        <taxon>Elusimicrobiota</taxon>
        <taxon>Elusimicrobia</taxon>
        <taxon>environmental samples</taxon>
    </lineage>
</organism>
<accession>A0A650EM96</accession>
<dbReference type="EMBL" id="MN577571">
    <property type="protein sequence ID" value="QGT50736.1"/>
    <property type="molecule type" value="Genomic_DNA"/>
</dbReference>
<dbReference type="NCBIfam" id="TIGR02532">
    <property type="entry name" value="IV_pilin_GFxxxE"/>
    <property type="match status" value="1"/>
</dbReference>
<protein>
    <recommendedName>
        <fullName evidence="2">Prepilin-type N-terminal cleavage/methylation domain-containing protein</fullName>
    </recommendedName>
</protein>
<proteinExistence type="predicted"/>
<reference evidence="1" key="1">
    <citation type="journal article" date="2020" name="J. ISSAAS">
        <title>Lactobacilli and other gastrointestinal microbiota of Peromyscus leucopus, reservoir host for agents of Lyme disease and other zoonoses in North America.</title>
        <authorList>
            <person name="Milovic A."/>
            <person name="Bassam K."/>
            <person name="Shao H."/>
            <person name="Chatzistamou I."/>
            <person name="Tufts D.M."/>
            <person name="Diuk-Wasser M."/>
            <person name="Barbour A.G."/>
        </authorList>
    </citation>
    <scope>NUCLEOTIDE SEQUENCE</scope>
    <source>
        <strain evidence="1">LL30</strain>
    </source>
</reference>
<dbReference type="InterPro" id="IPR045584">
    <property type="entry name" value="Pilin-like"/>
</dbReference>
<dbReference type="PROSITE" id="PS00409">
    <property type="entry name" value="PROKAR_NTER_METHYL"/>
    <property type="match status" value="1"/>
</dbReference>
<evidence type="ECO:0008006" key="2">
    <source>
        <dbReference type="Google" id="ProtNLM"/>
    </source>
</evidence>
<dbReference type="Gene3D" id="3.30.700.10">
    <property type="entry name" value="Glycoprotein, Type 4 Pilin"/>
    <property type="match status" value="1"/>
</dbReference>
<name>A0A650EM96_9BACT</name>
<dbReference type="AlphaFoldDB" id="A0A650EM96"/>
<dbReference type="SUPFAM" id="SSF54523">
    <property type="entry name" value="Pili subunits"/>
    <property type="match status" value="1"/>
</dbReference>
<dbReference type="InterPro" id="IPR012902">
    <property type="entry name" value="N_methyl_site"/>
</dbReference>
<sequence>MKKGFTLIELLAVVLIMGILTAVALPQYRKSVERARVAEALQMLPAIFDARERLMTEKNLTWSGVSATASVPAWASLVTFPKLDVTFKGSGSGHKWETENATYGLFTIGRTVSASLSKGAYKGTSLYYNGSAVSCCGAAGVCDALNLPANLYCTRLAVLTPVKDGIKFDRWEAVKDSGLTADRDFSASIGTLNP</sequence>